<evidence type="ECO:0000259" key="7">
    <source>
        <dbReference type="Pfam" id="PF04082"/>
    </source>
</evidence>
<dbReference type="STRING" id="1507870.A0A1V8SK21"/>
<evidence type="ECO:0000256" key="1">
    <source>
        <dbReference type="ARBA" id="ARBA00022723"/>
    </source>
</evidence>
<evidence type="ECO:0000256" key="4">
    <source>
        <dbReference type="ARBA" id="ARBA00023163"/>
    </source>
</evidence>
<keyword evidence="2" id="KW-0862">Zinc</keyword>
<name>A0A1V8SK21_9PEZI</name>
<dbReference type="Proteomes" id="UP000192596">
    <property type="component" value="Unassembled WGS sequence"/>
</dbReference>
<evidence type="ECO:0000313" key="9">
    <source>
        <dbReference type="Proteomes" id="UP000192596"/>
    </source>
</evidence>
<evidence type="ECO:0000256" key="6">
    <source>
        <dbReference type="SAM" id="MobiDB-lite"/>
    </source>
</evidence>
<gene>
    <name evidence="8" type="ORF">B0A48_14406</name>
</gene>
<dbReference type="GO" id="GO:0006351">
    <property type="term" value="P:DNA-templated transcription"/>
    <property type="evidence" value="ECO:0007669"/>
    <property type="project" value="InterPro"/>
</dbReference>
<dbReference type="InParanoid" id="A0A1V8SK21"/>
<feature type="compositionally biased region" description="Low complexity" evidence="6">
    <location>
        <begin position="11"/>
        <end position="21"/>
    </location>
</feature>
<dbReference type="AlphaFoldDB" id="A0A1V8SK21"/>
<feature type="domain" description="Xylanolytic transcriptional activator regulatory" evidence="7">
    <location>
        <begin position="408"/>
        <end position="600"/>
    </location>
</feature>
<reference evidence="9" key="1">
    <citation type="submission" date="2017-03" db="EMBL/GenBank/DDBJ databases">
        <title>Genomes of endolithic fungi from Antarctica.</title>
        <authorList>
            <person name="Coleine C."/>
            <person name="Masonjones S."/>
            <person name="Stajich J.E."/>
        </authorList>
    </citation>
    <scope>NUCLEOTIDE SEQUENCE [LARGE SCALE GENOMIC DNA]</scope>
    <source>
        <strain evidence="9">CCFEE 5527</strain>
    </source>
</reference>
<keyword evidence="3" id="KW-0805">Transcription regulation</keyword>
<accession>A0A1V8SK21</accession>
<protein>
    <recommendedName>
        <fullName evidence="7">Xylanolytic transcriptional activator regulatory domain-containing protein</fullName>
    </recommendedName>
</protein>
<dbReference type="GO" id="GO:0008270">
    <property type="term" value="F:zinc ion binding"/>
    <property type="evidence" value="ECO:0007669"/>
    <property type="project" value="InterPro"/>
</dbReference>
<dbReference type="OrthoDB" id="40579at2759"/>
<dbReference type="PANTHER" id="PTHR47660">
    <property type="entry name" value="TRANSCRIPTION FACTOR WITH C2H2 AND ZN(2)-CYS(6) DNA BINDING DOMAIN (EUROFUNG)-RELATED-RELATED"/>
    <property type="match status" value="1"/>
</dbReference>
<evidence type="ECO:0000256" key="3">
    <source>
        <dbReference type="ARBA" id="ARBA00023015"/>
    </source>
</evidence>
<keyword evidence="4" id="KW-0804">Transcription</keyword>
<proteinExistence type="predicted"/>
<feature type="region of interest" description="Disordered" evidence="6">
    <location>
        <begin position="1"/>
        <end position="21"/>
    </location>
</feature>
<evidence type="ECO:0000313" key="8">
    <source>
        <dbReference type="EMBL" id="OQN99429.1"/>
    </source>
</evidence>
<dbReference type="Pfam" id="PF04082">
    <property type="entry name" value="Fungal_trans"/>
    <property type="match status" value="1"/>
</dbReference>
<dbReference type="PANTHER" id="PTHR47660:SF2">
    <property type="entry name" value="TRANSCRIPTION FACTOR WITH C2H2 AND ZN(2)-CYS(6) DNA BINDING DOMAIN (EUROFUNG)"/>
    <property type="match status" value="1"/>
</dbReference>
<dbReference type="InterPro" id="IPR007219">
    <property type="entry name" value="XnlR_reg_dom"/>
</dbReference>
<evidence type="ECO:0000256" key="2">
    <source>
        <dbReference type="ARBA" id="ARBA00022833"/>
    </source>
</evidence>
<dbReference type="EMBL" id="NAJO01000040">
    <property type="protein sequence ID" value="OQN99429.1"/>
    <property type="molecule type" value="Genomic_DNA"/>
</dbReference>
<keyword evidence="9" id="KW-1185">Reference proteome</keyword>
<sequence>MSDTDHDGTTRSRASTSSAHSTQYPVYGQYHDLQHPHDFQSRLDIPLVTTPTSDALTASPSMALSGVSHPSDLALSLAEFDYFDLSFMHGNGSDITPTMNFTAPLSTANGTDFAHAIANYDSAHGRPPTSDAEMSELSVAQTGYSTQLPLHTHAGPSSRVESTLDEHSRSMNSSRVDLQRQNGNHILTDEFPRGPTQSMHSSHTDLRQFAAGLNQVRPASASNDQKIMKSTLYDRVSPSSLTVVNFYDTEVVQVVQDAWPNFRCNPARVELPNFKTTSTHLQGLADILRNQDVWRDWHPAIDEPTSSASRMIPHVRCEPVHSHTRDKLASITQTMLSATLKRHNVVTESAPNFYNMDETSASHGYVVLPPVSTLENFFNAYASRMEYTYPSGTTMRPNDMLASKQPWIPALVLLLMLSAGAIGTGSRESYFFSIGLTEVARVNMLRAVDDNSELRSEPLLLRCALLVTVLAAFSGDKCQMDAVTGNRAVYITMLSQSGLMEHSDQSMSIADCRSNTEASFTKWKELECRNRLVYSWTSVDLELSLFYDTPPLMSINDMRVAIPSEDSLWQAVSAADWLRAIEQKSIGNATYSANPSLSELFRGFTDARTTPSRVSPWTLRLLLHPIQAMVCHIRQLLGCIEQSGNSRKPLRTTTGNSMRGQLSQVQSLLRQWWDLAHPTFANDFEPCLQTRITLVLYHLISLNAVTSFAMIEDLARTTNGPGEMSQSAHLCCDDVEEAFFHAGQCLRHLKALPKSVRPLWWPAAVYRVALVASVCTLANSRPQWSMQEGMSHKSQNAKVVLINHCLPDDHVLESYRKSREGEPALLMDDGSVLDIIWTVTVIDYCVDLLNHDLVSAFSLGIRNRLETLSSRWGPFG</sequence>
<dbReference type="GO" id="GO:0003677">
    <property type="term" value="F:DNA binding"/>
    <property type="evidence" value="ECO:0007669"/>
    <property type="project" value="InterPro"/>
</dbReference>
<keyword evidence="1" id="KW-0479">Metal-binding</keyword>
<comment type="caution">
    <text evidence="8">The sequence shown here is derived from an EMBL/GenBank/DDBJ whole genome shotgun (WGS) entry which is preliminary data.</text>
</comment>
<organism evidence="8 9">
    <name type="scientific">Cryoendolithus antarcticus</name>
    <dbReference type="NCBI Taxonomy" id="1507870"/>
    <lineage>
        <taxon>Eukaryota</taxon>
        <taxon>Fungi</taxon>
        <taxon>Dikarya</taxon>
        <taxon>Ascomycota</taxon>
        <taxon>Pezizomycotina</taxon>
        <taxon>Dothideomycetes</taxon>
        <taxon>Dothideomycetidae</taxon>
        <taxon>Cladosporiales</taxon>
        <taxon>Cladosporiaceae</taxon>
        <taxon>Cryoendolithus</taxon>
    </lineage>
</organism>
<evidence type="ECO:0000256" key="5">
    <source>
        <dbReference type="ARBA" id="ARBA00023242"/>
    </source>
</evidence>
<keyword evidence="5" id="KW-0539">Nucleus</keyword>
<feature type="compositionally biased region" description="Basic and acidic residues" evidence="6">
    <location>
        <begin position="1"/>
        <end position="10"/>
    </location>
</feature>